<proteinExistence type="inferred from homology"/>
<feature type="signal peptide" evidence="2">
    <location>
        <begin position="1"/>
        <end position="17"/>
    </location>
</feature>
<reference evidence="5" key="1">
    <citation type="journal article" date="2017" name="Nat. Ecol. Evol.">
        <title>Genome expansion and lineage-specific genetic innovations in the forest pathogenic fungi Armillaria.</title>
        <authorList>
            <person name="Sipos G."/>
            <person name="Prasanna A.N."/>
            <person name="Walter M.C."/>
            <person name="O'Connor E."/>
            <person name="Balint B."/>
            <person name="Krizsan K."/>
            <person name="Kiss B."/>
            <person name="Hess J."/>
            <person name="Varga T."/>
            <person name="Slot J."/>
            <person name="Riley R."/>
            <person name="Boka B."/>
            <person name="Rigling D."/>
            <person name="Barry K."/>
            <person name="Lee J."/>
            <person name="Mihaltcheva S."/>
            <person name="LaButti K."/>
            <person name="Lipzen A."/>
            <person name="Waldron R."/>
            <person name="Moloney N.M."/>
            <person name="Sperisen C."/>
            <person name="Kredics L."/>
            <person name="Vagvoelgyi C."/>
            <person name="Patrignani A."/>
            <person name="Fitzpatrick D."/>
            <person name="Nagy I."/>
            <person name="Doyle S."/>
            <person name="Anderson J.B."/>
            <person name="Grigoriev I.V."/>
            <person name="Gueldener U."/>
            <person name="Muensterkoetter M."/>
            <person name="Nagy L.G."/>
        </authorList>
    </citation>
    <scope>NUCLEOTIDE SEQUENCE [LARGE SCALE GENOMIC DNA]</scope>
    <source>
        <strain evidence="5">Ar21-2</strain>
    </source>
</reference>
<evidence type="ECO:0000313" key="5">
    <source>
        <dbReference type="Proteomes" id="UP000217790"/>
    </source>
</evidence>
<dbReference type="GO" id="GO:0000723">
    <property type="term" value="P:telomere maintenance"/>
    <property type="evidence" value="ECO:0007669"/>
    <property type="project" value="InterPro"/>
</dbReference>
<gene>
    <name evidence="4" type="ORF">ARMGADRAFT_927757</name>
</gene>
<dbReference type="EMBL" id="KZ293654">
    <property type="protein sequence ID" value="PBK94463.1"/>
    <property type="molecule type" value="Genomic_DNA"/>
</dbReference>
<name>A0A2H3E1N3_ARMGA</name>
<dbReference type="AlphaFoldDB" id="A0A2H3E1N3"/>
<evidence type="ECO:0000313" key="4">
    <source>
        <dbReference type="EMBL" id="PBK94463.1"/>
    </source>
</evidence>
<keyword evidence="1" id="KW-0547">Nucleotide-binding</keyword>
<dbReference type="InterPro" id="IPR027417">
    <property type="entry name" value="P-loop_NTPase"/>
</dbReference>
<keyword evidence="1" id="KW-0233">DNA recombination</keyword>
<dbReference type="EC" id="5.6.2.3" evidence="1"/>
<dbReference type="GO" id="GO:0005524">
    <property type="term" value="F:ATP binding"/>
    <property type="evidence" value="ECO:0007669"/>
    <property type="project" value="UniProtKB-KW"/>
</dbReference>
<dbReference type="InterPro" id="IPR010285">
    <property type="entry name" value="DNA_helicase_pif1-like_DEAD"/>
</dbReference>
<dbReference type="InParanoid" id="A0A2H3E1N3"/>
<feature type="domain" description="DNA helicase Pif1-like DEAD-box helicase" evidence="3">
    <location>
        <begin position="18"/>
        <end position="105"/>
    </location>
</feature>
<keyword evidence="1" id="KW-0347">Helicase</keyword>
<keyword evidence="2" id="KW-0732">Signal</keyword>
<dbReference type="GO" id="GO:0016887">
    <property type="term" value="F:ATP hydrolysis activity"/>
    <property type="evidence" value="ECO:0007669"/>
    <property type="project" value="RHEA"/>
</dbReference>
<comment type="cofactor">
    <cofactor evidence="1">
        <name>Mg(2+)</name>
        <dbReference type="ChEBI" id="CHEBI:18420"/>
    </cofactor>
</comment>
<dbReference type="SUPFAM" id="SSF52540">
    <property type="entry name" value="P-loop containing nucleoside triphosphate hydrolases"/>
    <property type="match status" value="1"/>
</dbReference>
<organism evidence="4 5">
    <name type="scientific">Armillaria gallica</name>
    <name type="common">Bulbous honey fungus</name>
    <name type="synonym">Armillaria bulbosa</name>
    <dbReference type="NCBI Taxonomy" id="47427"/>
    <lineage>
        <taxon>Eukaryota</taxon>
        <taxon>Fungi</taxon>
        <taxon>Dikarya</taxon>
        <taxon>Basidiomycota</taxon>
        <taxon>Agaricomycotina</taxon>
        <taxon>Agaricomycetes</taxon>
        <taxon>Agaricomycetidae</taxon>
        <taxon>Agaricales</taxon>
        <taxon>Marasmiineae</taxon>
        <taxon>Physalacriaceae</taxon>
        <taxon>Armillaria</taxon>
    </lineage>
</organism>
<evidence type="ECO:0000259" key="3">
    <source>
        <dbReference type="Pfam" id="PF05970"/>
    </source>
</evidence>
<feature type="chain" id="PRO_5013836970" description="ATP-dependent DNA helicase" evidence="2">
    <location>
        <begin position="18"/>
        <end position="181"/>
    </location>
</feature>
<sequence length="181" mass="20301">MVGLKFLLCISTVLCLAKEDQGAFGGINIVFAGDFVQLPPVCDSRLFSWIDKISSSDAALKHMQGKLLWFAVDTAVVLDEVMRQEGAENQSFVELLGRLRTGKWETVRLNWDDAEWRHTPLIVTENVVKDAFNDQVACVFAEHTGHPLHYYYSVDKHRNTIICDGLLHNHLANLTSGVTSQ</sequence>
<dbReference type="PANTHER" id="PTHR47642">
    <property type="entry name" value="ATP-DEPENDENT DNA HELICASE"/>
    <property type="match status" value="1"/>
</dbReference>
<dbReference type="GO" id="GO:0006281">
    <property type="term" value="P:DNA repair"/>
    <property type="evidence" value="ECO:0007669"/>
    <property type="project" value="UniProtKB-KW"/>
</dbReference>
<evidence type="ECO:0000256" key="2">
    <source>
        <dbReference type="SAM" id="SignalP"/>
    </source>
</evidence>
<accession>A0A2H3E1N3</accession>
<dbReference type="Pfam" id="PF05970">
    <property type="entry name" value="PIF1"/>
    <property type="match status" value="1"/>
</dbReference>
<comment type="similarity">
    <text evidence="1">Belongs to the helicase family.</text>
</comment>
<dbReference type="GO" id="GO:0006310">
    <property type="term" value="P:DNA recombination"/>
    <property type="evidence" value="ECO:0007669"/>
    <property type="project" value="UniProtKB-KW"/>
</dbReference>
<dbReference type="Proteomes" id="UP000217790">
    <property type="component" value="Unassembled WGS sequence"/>
</dbReference>
<keyword evidence="1" id="KW-0067">ATP-binding</keyword>
<dbReference type="OrthoDB" id="432234at2759"/>
<keyword evidence="5" id="KW-1185">Reference proteome</keyword>
<protein>
    <recommendedName>
        <fullName evidence="1">ATP-dependent DNA helicase</fullName>
        <ecNumber evidence="1">5.6.2.3</ecNumber>
    </recommendedName>
</protein>
<keyword evidence="1" id="KW-0234">DNA repair</keyword>
<evidence type="ECO:0000256" key="1">
    <source>
        <dbReference type="RuleBase" id="RU363044"/>
    </source>
</evidence>
<comment type="catalytic activity">
    <reaction evidence="1">
        <text>ATP + H2O = ADP + phosphate + H(+)</text>
        <dbReference type="Rhea" id="RHEA:13065"/>
        <dbReference type="ChEBI" id="CHEBI:15377"/>
        <dbReference type="ChEBI" id="CHEBI:15378"/>
        <dbReference type="ChEBI" id="CHEBI:30616"/>
        <dbReference type="ChEBI" id="CHEBI:43474"/>
        <dbReference type="ChEBI" id="CHEBI:456216"/>
        <dbReference type="EC" id="5.6.2.3"/>
    </reaction>
</comment>
<keyword evidence="1" id="KW-0378">Hydrolase</keyword>
<dbReference type="GO" id="GO:0043139">
    <property type="term" value="F:5'-3' DNA helicase activity"/>
    <property type="evidence" value="ECO:0007669"/>
    <property type="project" value="UniProtKB-EC"/>
</dbReference>
<dbReference type="InterPro" id="IPR051055">
    <property type="entry name" value="PIF1_helicase"/>
</dbReference>
<keyword evidence="1" id="KW-0227">DNA damage</keyword>